<keyword evidence="5" id="KW-1185">Reference proteome</keyword>
<dbReference type="Proteomes" id="UP000241736">
    <property type="component" value="Unassembled WGS sequence"/>
</dbReference>
<dbReference type="SUPFAM" id="SSF141868">
    <property type="entry name" value="EAL domain-like"/>
    <property type="match status" value="1"/>
</dbReference>
<dbReference type="PANTHER" id="PTHR33121">
    <property type="entry name" value="CYCLIC DI-GMP PHOSPHODIESTERASE PDEF"/>
    <property type="match status" value="1"/>
</dbReference>
<dbReference type="PANTHER" id="PTHR33121:SF70">
    <property type="entry name" value="SIGNALING PROTEIN YKOW"/>
    <property type="match status" value="1"/>
</dbReference>
<dbReference type="InterPro" id="IPR050706">
    <property type="entry name" value="Cyclic-di-GMP_PDE-like"/>
</dbReference>
<dbReference type="Pfam" id="PF00563">
    <property type="entry name" value="EAL"/>
    <property type="match status" value="1"/>
</dbReference>
<evidence type="ECO:0000256" key="1">
    <source>
        <dbReference type="PROSITE-ProRule" id="PRU10141"/>
    </source>
</evidence>
<dbReference type="InterPro" id="IPR017441">
    <property type="entry name" value="Protein_kinase_ATP_BS"/>
</dbReference>
<feature type="domain" description="GGDEF" evidence="3">
    <location>
        <begin position="24"/>
        <end position="157"/>
    </location>
</feature>
<evidence type="ECO:0000259" key="3">
    <source>
        <dbReference type="PROSITE" id="PS50887"/>
    </source>
</evidence>
<dbReference type="SMART" id="SM00052">
    <property type="entry name" value="EAL"/>
    <property type="match status" value="1"/>
</dbReference>
<sequence>MIMRNGGLPERLASHIEESRATGKPLGVLCLGMQGLRQLRIRAGYAAMDELLSQAAARVREVLRPGDELVELGSGDFALVLPGLKDGSHAMLAAAKLLRQFETPIQAAGQPVLASVAVGVAMYPEHADGPESLCRQAEQAMLEARRVPDHMLLGGTPVQSDGVDAAELLEAINGGQLAMHLQPIMDVRQRKVVGAEGLARWFHPSKGAISPGVFIAVAENSGMISQFTRWSANACLQIVAQAREAGHRLPVSMNLSAKAFAERGLVEQLLGALKLWDVEPKDLVLEVTETAIVSDIQRGACQLRQLNAAGIRVSIDDFGVGNASVAYLKQFPATEMKIDQSFVTGMLGDLRSLQMVKAMIAFARQMGMRVVAEGVEDENTLEALGDLGCNLVQGWAVGKPQPASEFIRELAGSGR</sequence>
<accession>A0A2P6MCL0</accession>
<evidence type="ECO:0000313" key="5">
    <source>
        <dbReference type="Proteomes" id="UP000241736"/>
    </source>
</evidence>
<dbReference type="Gene3D" id="3.20.20.450">
    <property type="entry name" value="EAL domain"/>
    <property type="match status" value="1"/>
</dbReference>
<keyword evidence="1" id="KW-0547">Nucleotide-binding</keyword>
<dbReference type="SUPFAM" id="SSF55073">
    <property type="entry name" value="Nucleotide cyclase"/>
    <property type="match status" value="1"/>
</dbReference>
<comment type="caution">
    <text evidence="4">The sequence shown here is derived from an EMBL/GenBank/DDBJ whole genome shotgun (WGS) entry which is preliminary data.</text>
</comment>
<dbReference type="InterPro" id="IPR001633">
    <property type="entry name" value="EAL_dom"/>
</dbReference>
<dbReference type="Pfam" id="PF00990">
    <property type="entry name" value="GGDEF"/>
    <property type="match status" value="1"/>
</dbReference>
<dbReference type="AlphaFoldDB" id="A0A2P6MCL0"/>
<name>A0A2P6MCL0_9GAMM</name>
<dbReference type="SMART" id="SM00267">
    <property type="entry name" value="GGDEF"/>
    <property type="match status" value="1"/>
</dbReference>
<dbReference type="CDD" id="cd01949">
    <property type="entry name" value="GGDEF"/>
    <property type="match status" value="1"/>
</dbReference>
<evidence type="ECO:0000313" key="4">
    <source>
        <dbReference type="EMBL" id="PRH83738.1"/>
    </source>
</evidence>
<gene>
    <name evidence="4" type="ORF">C6N40_00935</name>
</gene>
<keyword evidence="1" id="KW-0067">ATP-binding</keyword>
<dbReference type="InterPro" id="IPR000160">
    <property type="entry name" value="GGDEF_dom"/>
</dbReference>
<dbReference type="CDD" id="cd01948">
    <property type="entry name" value="EAL"/>
    <property type="match status" value="1"/>
</dbReference>
<dbReference type="PROSITE" id="PS50883">
    <property type="entry name" value="EAL"/>
    <property type="match status" value="1"/>
</dbReference>
<dbReference type="InterPro" id="IPR029787">
    <property type="entry name" value="Nucleotide_cyclase"/>
</dbReference>
<proteinExistence type="predicted"/>
<reference evidence="4 5" key="1">
    <citation type="submission" date="2018-03" db="EMBL/GenBank/DDBJ databases">
        <title>Arenimonas caeni sp. nov., isolated from activated sludge.</title>
        <authorList>
            <person name="Liu H."/>
        </authorList>
    </citation>
    <scope>NUCLEOTIDE SEQUENCE [LARGE SCALE GENOMIC DNA]</scope>
    <source>
        <strain evidence="5">z29</strain>
    </source>
</reference>
<feature type="binding site" evidence="1">
    <location>
        <position position="96"/>
    </location>
    <ligand>
        <name>ATP</name>
        <dbReference type="ChEBI" id="CHEBI:30616"/>
    </ligand>
</feature>
<dbReference type="InterPro" id="IPR035919">
    <property type="entry name" value="EAL_sf"/>
</dbReference>
<evidence type="ECO:0000259" key="2">
    <source>
        <dbReference type="PROSITE" id="PS50883"/>
    </source>
</evidence>
<dbReference type="EMBL" id="PVLF01000001">
    <property type="protein sequence ID" value="PRH83738.1"/>
    <property type="molecule type" value="Genomic_DNA"/>
</dbReference>
<protein>
    <submittedName>
        <fullName evidence="4">Diguanylate cyclase</fullName>
    </submittedName>
</protein>
<organism evidence="4 5">
    <name type="scientific">Arenimonas caeni</name>
    <dbReference type="NCBI Taxonomy" id="2058085"/>
    <lineage>
        <taxon>Bacteria</taxon>
        <taxon>Pseudomonadati</taxon>
        <taxon>Pseudomonadota</taxon>
        <taxon>Gammaproteobacteria</taxon>
        <taxon>Lysobacterales</taxon>
        <taxon>Lysobacteraceae</taxon>
        <taxon>Arenimonas</taxon>
    </lineage>
</organism>
<feature type="domain" description="EAL" evidence="2">
    <location>
        <begin position="161"/>
        <end position="414"/>
    </location>
</feature>
<dbReference type="GO" id="GO:0071111">
    <property type="term" value="F:cyclic-guanylate-specific phosphodiesterase activity"/>
    <property type="evidence" value="ECO:0007669"/>
    <property type="project" value="InterPro"/>
</dbReference>
<dbReference type="GO" id="GO:0005524">
    <property type="term" value="F:ATP binding"/>
    <property type="evidence" value="ECO:0007669"/>
    <property type="project" value="UniProtKB-UniRule"/>
</dbReference>
<dbReference type="PROSITE" id="PS00107">
    <property type="entry name" value="PROTEIN_KINASE_ATP"/>
    <property type="match status" value="1"/>
</dbReference>
<dbReference type="PROSITE" id="PS50887">
    <property type="entry name" value="GGDEF"/>
    <property type="match status" value="1"/>
</dbReference>
<dbReference type="InterPro" id="IPR043128">
    <property type="entry name" value="Rev_trsase/Diguanyl_cyclase"/>
</dbReference>
<dbReference type="Gene3D" id="3.30.70.270">
    <property type="match status" value="1"/>
</dbReference>
<dbReference type="RefSeq" id="WP_106989125.1">
    <property type="nucleotide sequence ID" value="NZ_KZ679084.1"/>
</dbReference>
<dbReference type="OrthoDB" id="9812358at2"/>